<dbReference type="AlphaFoldDB" id="A0A7S8CXN8"/>
<name>A0A7S8CXN8_FUSCU</name>
<evidence type="ECO:0000256" key="1">
    <source>
        <dbReference type="SAM" id="Phobius"/>
    </source>
</evidence>
<reference evidence="2" key="1">
    <citation type="submission" date="2020-11" db="EMBL/GenBank/DDBJ databases">
        <title>The chromosome-scale genome resource for two endophytic Fusarium species: F. culmorum and F. pseudograminearum.</title>
        <authorList>
            <person name="Yuan Z."/>
        </authorList>
    </citation>
    <scope>NUCLEOTIDE SEQUENCE</scope>
    <source>
        <strain evidence="2">Class2-1B</strain>
    </source>
</reference>
<organism evidence="2 3">
    <name type="scientific">Fusarium culmorum</name>
    <dbReference type="NCBI Taxonomy" id="5516"/>
    <lineage>
        <taxon>Eukaryota</taxon>
        <taxon>Fungi</taxon>
        <taxon>Dikarya</taxon>
        <taxon>Ascomycota</taxon>
        <taxon>Pezizomycotina</taxon>
        <taxon>Sordariomycetes</taxon>
        <taxon>Hypocreomycetidae</taxon>
        <taxon>Hypocreales</taxon>
        <taxon>Nectriaceae</taxon>
        <taxon>Fusarium</taxon>
    </lineage>
</organism>
<keyword evidence="1" id="KW-0472">Membrane</keyword>
<dbReference type="Proteomes" id="UP000663297">
    <property type="component" value="Chromosome 1"/>
</dbReference>
<feature type="transmembrane region" description="Helical" evidence="1">
    <location>
        <begin position="312"/>
        <end position="334"/>
    </location>
</feature>
<keyword evidence="1" id="KW-0812">Transmembrane</keyword>
<sequence>MGSLRTGVEHYMEPLPFRREPLADRPLLFSEQCDRGHRPSSFDMSLISNFKFVPKKQTSAQFWASMLEELEKVITSIPSGERSCSSLESLPSYPFTWMDGGRSRGEFPVSPLGDSATLASSRYVSPLEGSSGTLFREYEYEPAPSTTQSEFWSTRTSVHELGVHPASAPIVKRIETPQRPHQWATQKELSPSSYYTSSYEGSLRIGRENSPSSPWDEDLEPFPVVYPNASTIYHGASTPRLFLGELSSPGTAATGEYFHTRSSAFASTTYGTFAVQILFTARSPTWSEYERDIILYDDSMDDSDSIEDFVCIFMGAFISFVAVSTYAFVLLAIVESWLNKGA</sequence>
<proteinExistence type="predicted"/>
<evidence type="ECO:0000313" key="2">
    <source>
        <dbReference type="EMBL" id="QPC58159.1"/>
    </source>
</evidence>
<evidence type="ECO:0000313" key="3">
    <source>
        <dbReference type="Proteomes" id="UP000663297"/>
    </source>
</evidence>
<protein>
    <submittedName>
        <fullName evidence="2">Uncharacterized protein</fullName>
    </submittedName>
</protein>
<keyword evidence="1" id="KW-1133">Transmembrane helix</keyword>
<dbReference type="EMBL" id="CP064747">
    <property type="protein sequence ID" value="QPC58159.1"/>
    <property type="molecule type" value="Genomic_DNA"/>
</dbReference>
<gene>
    <name evidence="2" type="ORF">HYE67_000390</name>
</gene>
<accession>A0A7S8CXN8</accession>